<dbReference type="EC" id="2.5.1.42" evidence="6"/>
<dbReference type="Gene3D" id="1.20.120.1780">
    <property type="entry name" value="UbiA prenyltransferase"/>
    <property type="match status" value="1"/>
</dbReference>
<evidence type="ECO:0000313" key="7">
    <source>
        <dbReference type="Proteomes" id="UP000215027"/>
    </source>
</evidence>
<evidence type="ECO:0000256" key="2">
    <source>
        <dbReference type="ARBA" id="ARBA00022692"/>
    </source>
</evidence>
<evidence type="ECO:0000256" key="4">
    <source>
        <dbReference type="ARBA" id="ARBA00023136"/>
    </source>
</evidence>
<organism evidence="6 7">
    <name type="scientific">Candidatus Promineifilum breve</name>
    <dbReference type="NCBI Taxonomy" id="1806508"/>
    <lineage>
        <taxon>Bacteria</taxon>
        <taxon>Bacillati</taxon>
        <taxon>Chloroflexota</taxon>
        <taxon>Ardenticatenia</taxon>
        <taxon>Candidatus Promineifilales</taxon>
        <taxon>Candidatus Promineifilaceae</taxon>
        <taxon>Candidatus Promineifilum</taxon>
    </lineage>
</organism>
<reference evidence="6" key="1">
    <citation type="submission" date="2016-01" db="EMBL/GenBank/DDBJ databases">
        <authorList>
            <person name="Mcilroy J.S."/>
            <person name="Karst M S."/>
            <person name="Albertsen M."/>
        </authorList>
    </citation>
    <scope>NUCLEOTIDE SEQUENCE</scope>
    <source>
        <strain evidence="6">Cfx-K</strain>
    </source>
</reference>
<feature type="transmembrane region" description="Helical" evidence="5">
    <location>
        <begin position="157"/>
        <end position="177"/>
    </location>
</feature>
<feature type="transmembrane region" description="Helical" evidence="5">
    <location>
        <begin position="129"/>
        <end position="151"/>
    </location>
</feature>
<accession>A0A160T6L7</accession>
<keyword evidence="7" id="KW-1185">Reference proteome</keyword>
<evidence type="ECO:0000313" key="6">
    <source>
        <dbReference type="EMBL" id="CUS04450.2"/>
    </source>
</evidence>
<dbReference type="Pfam" id="PF01040">
    <property type="entry name" value="UbiA"/>
    <property type="match status" value="1"/>
</dbReference>
<keyword evidence="4 5" id="KW-0472">Membrane</keyword>
<feature type="transmembrane region" description="Helical" evidence="5">
    <location>
        <begin position="84"/>
        <end position="117"/>
    </location>
</feature>
<feature type="transmembrane region" description="Helical" evidence="5">
    <location>
        <begin position="198"/>
        <end position="220"/>
    </location>
</feature>
<dbReference type="GO" id="GO:0016020">
    <property type="term" value="C:membrane"/>
    <property type="evidence" value="ECO:0007669"/>
    <property type="project" value="UniProtKB-SubCell"/>
</dbReference>
<keyword evidence="3 5" id="KW-1133">Transmembrane helix</keyword>
<protein>
    <submittedName>
        <fullName evidence="6">Digeranylgeranylglyceryl phosphate synthase</fullName>
        <ecNumber evidence="6">2.5.1.42</ecNumber>
    </submittedName>
</protein>
<name>A0A160T6L7_9CHLR</name>
<dbReference type="GO" id="GO:0047295">
    <property type="term" value="F:geranylgeranylglycerol-phosphate geranylgeranyltransferase activity"/>
    <property type="evidence" value="ECO:0007669"/>
    <property type="project" value="UniProtKB-EC"/>
</dbReference>
<comment type="subcellular location">
    <subcellularLocation>
        <location evidence="1">Membrane</location>
        <topology evidence="1">Multi-pass membrane protein</topology>
    </subcellularLocation>
</comment>
<sequence>MFQTIKGLFKLSRPLSTLTGVLAVGLGGYVAGTGAWDKIGLAALATLFVSAAANAWNDYRDIDIDRINQPQRPLPSGMVSPRAALVFSIVLAALSLGLAALISPAALAIAVASNILLYVYSVWLKSTVLLGNATVALISAMSPIFGGVAAGNPRPSLWLGAIIFVGILGREVLKTLADYDGDHAHQVRTIATAIGPRAARTVFFFLLGATAIVMLAPYLAGQYEPIYAWIVALGVFPVAVYVIIRVTRERSGPQLERLSQLLKYDFLIWFAAVLLGASV</sequence>
<proteinExistence type="predicted"/>
<gene>
    <name evidence="6" type="ORF">CFX0092_A2572</name>
</gene>
<feature type="transmembrane region" description="Helical" evidence="5">
    <location>
        <begin position="226"/>
        <end position="246"/>
    </location>
</feature>
<keyword evidence="6" id="KW-0808">Transferase</keyword>
<dbReference type="EMBL" id="LN890655">
    <property type="protein sequence ID" value="CUS04450.2"/>
    <property type="molecule type" value="Genomic_DNA"/>
</dbReference>
<dbReference type="AlphaFoldDB" id="A0A160T6L7"/>
<dbReference type="KEGG" id="pbf:CFX0092_A2572"/>
<feature type="transmembrane region" description="Helical" evidence="5">
    <location>
        <begin position="39"/>
        <end position="56"/>
    </location>
</feature>
<dbReference type="InterPro" id="IPR044878">
    <property type="entry name" value="UbiA_sf"/>
</dbReference>
<dbReference type="InterPro" id="IPR050475">
    <property type="entry name" value="Prenyltransferase_related"/>
</dbReference>
<dbReference type="Proteomes" id="UP000215027">
    <property type="component" value="Chromosome I"/>
</dbReference>
<dbReference type="Gene3D" id="1.10.357.140">
    <property type="entry name" value="UbiA prenyltransferase"/>
    <property type="match status" value="1"/>
</dbReference>
<feature type="transmembrane region" description="Helical" evidence="5">
    <location>
        <begin position="15"/>
        <end position="32"/>
    </location>
</feature>
<evidence type="ECO:0000256" key="3">
    <source>
        <dbReference type="ARBA" id="ARBA00022989"/>
    </source>
</evidence>
<evidence type="ECO:0000256" key="5">
    <source>
        <dbReference type="SAM" id="Phobius"/>
    </source>
</evidence>
<dbReference type="PANTHER" id="PTHR42723:SF1">
    <property type="entry name" value="CHLOROPHYLL SYNTHASE, CHLOROPLASTIC"/>
    <property type="match status" value="1"/>
</dbReference>
<keyword evidence="2 5" id="KW-0812">Transmembrane</keyword>
<dbReference type="PANTHER" id="PTHR42723">
    <property type="entry name" value="CHLOROPHYLL SYNTHASE"/>
    <property type="match status" value="1"/>
</dbReference>
<dbReference type="CDD" id="cd13961">
    <property type="entry name" value="PT_UbiA_DGGGPS"/>
    <property type="match status" value="1"/>
</dbReference>
<evidence type="ECO:0000256" key="1">
    <source>
        <dbReference type="ARBA" id="ARBA00004141"/>
    </source>
</evidence>
<dbReference type="InterPro" id="IPR000537">
    <property type="entry name" value="UbiA_prenyltransferase"/>
</dbReference>